<feature type="domain" description="Isochorismatase-like" evidence="2">
    <location>
        <begin position="41"/>
        <end position="213"/>
    </location>
</feature>
<reference evidence="4" key="1">
    <citation type="submission" date="2015-11" db="EMBL/GenBank/DDBJ databases">
        <authorList>
            <person name="Varghese N."/>
        </authorList>
    </citation>
    <scope>NUCLEOTIDE SEQUENCE [LARGE SCALE GENOMIC DNA]</scope>
    <source>
        <strain evidence="4">DSM 45899</strain>
    </source>
</reference>
<dbReference type="PANTHER" id="PTHR43540">
    <property type="entry name" value="PEROXYUREIDOACRYLATE/UREIDOACRYLATE AMIDOHYDROLASE-RELATED"/>
    <property type="match status" value="1"/>
</dbReference>
<keyword evidence="4" id="KW-1185">Reference proteome</keyword>
<protein>
    <submittedName>
        <fullName evidence="3">Nicotinamidase-related amidase</fullName>
    </submittedName>
</protein>
<evidence type="ECO:0000259" key="2">
    <source>
        <dbReference type="Pfam" id="PF00857"/>
    </source>
</evidence>
<dbReference type="Proteomes" id="UP000198802">
    <property type="component" value="Unassembled WGS sequence"/>
</dbReference>
<evidence type="ECO:0000256" key="1">
    <source>
        <dbReference type="ARBA" id="ARBA00022801"/>
    </source>
</evidence>
<name>A0A0S4QXQ1_9ACTN</name>
<dbReference type="InterPro" id="IPR036380">
    <property type="entry name" value="Isochorismatase-like_sf"/>
</dbReference>
<keyword evidence="1" id="KW-0378">Hydrolase</keyword>
<dbReference type="InterPro" id="IPR000868">
    <property type="entry name" value="Isochorismatase-like_dom"/>
</dbReference>
<organism evidence="3 4">
    <name type="scientific">Parafrankia irregularis</name>
    <dbReference type="NCBI Taxonomy" id="795642"/>
    <lineage>
        <taxon>Bacteria</taxon>
        <taxon>Bacillati</taxon>
        <taxon>Actinomycetota</taxon>
        <taxon>Actinomycetes</taxon>
        <taxon>Frankiales</taxon>
        <taxon>Frankiaceae</taxon>
        <taxon>Parafrankia</taxon>
    </lineage>
</organism>
<dbReference type="EMBL" id="FAOZ01000038">
    <property type="protein sequence ID" value="CUU60317.1"/>
    <property type="molecule type" value="Genomic_DNA"/>
</dbReference>
<dbReference type="Gene3D" id="3.40.50.850">
    <property type="entry name" value="Isochorismatase-like"/>
    <property type="match status" value="1"/>
</dbReference>
<dbReference type="SUPFAM" id="SSF52499">
    <property type="entry name" value="Isochorismatase-like hydrolases"/>
    <property type="match status" value="1"/>
</dbReference>
<evidence type="ECO:0000313" key="3">
    <source>
        <dbReference type="EMBL" id="CUU60317.1"/>
    </source>
</evidence>
<dbReference type="AlphaFoldDB" id="A0A0S4QXQ1"/>
<dbReference type="PANTHER" id="PTHR43540:SF1">
    <property type="entry name" value="ISOCHORISMATASE HYDROLASE"/>
    <property type="match status" value="1"/>
</dbReference>
<dbReference type="InterPro" id="IPR050272">
    <property type="entry name" value="Isochorismatase-like_hydrls"/>
</dbReference>
<accession>A0A0S4QXQ1</accession>
<proteinExistence type="predicted"/>
<gene>
    <name evidence="3" type="ORF">Ga0074812_13832</name>
</gene>
<evidence type="ECO:0000313" key="4">
    <source>
        <dbReference type="Proteomes" id="UP000198802"/>
    </source>
</evidence>
<sequence>MEAESDPGAGAGAALAELDRLRARFAASGMVGRVGWGEAPAVVVVDLIRGFTDPASPLGGDLGDVVEATGVLVATARRVGVPVYWAEVAYAPDMSDAGVWPRKISAQRLLVEGGEWTGLDTRLTRRPGEPRVVKKHASAFLGTDLADRLRRDGVDTILVAGCTTSGCVRATVVDGCGLGFRPIVVREAVGDRSALVHEVSLFDLDAKYGDVEDLAGVLDTLTAGTRDRGAA</sequence>
<dbReference type="Pfam" id="PF00857">
    <property type="entry name" value="Isochorismatase"/>
    <property type="match status" value="1"/>
</dbReference>
<dbReference type="GO" id="GO:0016787">
    <property type="term" value="F:hydrolase activity"/>
    <property type="evidence" value="ECO:0007669"/>
    <property type="project" value="UniProtKB-KW"/>
</dbReference>